<evidence type="ECO:0000313" key="3">
    <source>
        <dbReference type="Proteomes" id="UP001497516"/>
    </source>
</evidence>
<feature type="region of interest" description="Disordered" evidence="1">
    <location>
        <begin position="75"/>
        <end position="106"/>
    </location>
</feature>
<organism evidence="2 3">
    <name type="scientific">Linum trigynum</name>
    <dbReference type="NCBI Taxonomy" id="586398"/>
    <lineage>
        <taxon>Eukaryota</taxon>
        <taxon>Viridiplantae</taxon>
        <taxon>Streptophyta</taxon>
        <taxon>Embryophyta</taxon>
        <taxon>Tracheophyta</taxon>
        <taxon>Spermatophyta</taxon>
        <taxon>Magnoliopsida</taxon>
        <taxon>eudicotyledons</taxon>
        <taxon>Gunneridae</taxon>
        <taxon>Pentapetalae</taxon>
        <taxon>rosids</taxon>
        <taxon>fabids</taxon>
        <taxon>Malpighiales</taxon>
        <taxon>Linaceae</taxon>
        <taxon>Linum</taxon>
    </lineage>
</organism>
<gene>
    <name evidence="2" type="ORF">LTRI10_LOCUS36223</name>
</gene>
<evidence type="ECO:0000313" key="2">
    <source>
        <dbReference type="EMBL" id="CAL1395819.1"/>
    </source>
</evidence>
<accession>A0AAV2FC18</accession>
<dbReference type="Proteomes" id="UP001497516">
    <property type="component" value="Chromosome 6"/>
</dbReference>
<dbReference type="AlphaFoldDB" id="A0AAV2FC18"/>
<keyword evidence="3" id="KW-1185">Reference proteome</keyword>
<dbReference type="PANTHER" id="PTHR34061:SF2">
    <property type="entry name" value="PROTEIN, PUTATIVE-RELATED"/>
    <property type="match status" value="1"/>
</dbReference>
<dbReference type="PANTHER" id="PTHR34061">
    <property type="entry name" value="PROTEIN, PUTATIVE-RELATED"/>
    <property type="match status" value="1"/>
</dbReference>
<evidence type="ECO:0000256" key="1">
    <source>
        <dbReference type="SAM" id="MobiDB-lite"/>
    </source>
</evidence>
<protein>
    <submittedName>
        <fullName evidence="2">Uncharacterized protein</fullName>
    </submittedName>
</protein>
<name>A0AAV2FC18_9ROSI</name>
<reference evidence="2 3" key="1">
    <citation type="submission" date="2024-04" db="EMBL/GenBank/DDBJ databases">
        <authorList>
            <person name="Fracassetti M."/>
        </authorList>
    </citation>
    <scope>NUCLEOTIDE SEQUENCE [LARGE SCALE GENOMIC DNA]</scope>
</reference>
<dbReference type="EMBL" id="OZ034819">
    <property type="protein sequence ID" value="CAL1395819.1"/>
    <property type="molecule type" value="Genomic_DNA"/>
</dbReference>
<sequence>MAAMRTSFLNLNNSSSCVGFFNFRSNSRGVRHHSPATSCSKLDGVAMWLVNGVAAAFFASLDSCSCIRIATIDDDDDAEDDNDAPLILNDDNVTPPPRRRPEPKQISFKKIFEV</sequence>
<proteinExistence type="predicted"/>